<evidence type="ECO:0000256" key="1">
    <source>
        <dbReference type="SAM" id="MobiDB-lite"/>
    </source>
</evidence>
<gene>
    <name evidence="2" type="ORF">Stube_48440</name>
</gene>
<protein>
    <submittedName>
        <fullName evidence="2">Uncharacterized protein</fullName>
    </submittedName>
</protein>
<reference evidence="2 3" key="1">
    <citation type="submission" date="2019-12" db="EMBL/GenBank/DDBJ databases">
        <title>Whole genome shotgun sequence of Streptomyces tubercidicus NBRC 13090.</title>
        <authorList>
            <person name="Ichikawa N."/>
            <person name="Kimura A."/>
            <person name="Kitahashi Y."/>
            <person name="Komaki H."/>
            <person name="Tamura T."/>
        </authorList>
    </citation>
    <scope>NUCLEOTIDE SEQUENCE [LARGE SCALE GENOMIC DNA]</scope>
    <source>
        <strain evidence="2 3">NBRC 13090</strain>
    </source>
</reference>
<dbReference type="Proteomes" id="UP000431826">
    <property type="component" value="Unassembled WGS sequence"/>
</dbReference>
<accession>A0A640UZT1</accession>
<dbReference type="EMBL" id="BLIR01000001">
    <property type="protein sequence ID" value="GFE40171.1"/>
    <property type="molecule type" value="Genomic_DNA"/>
</dbReference>
<feature type="region of interest" description="Disordered" evidence="1">
    <location>
        <begin position="208"/>
        <end position="256"/>
    </location>
</feature>
<sequence>MSRAAAVRRLAAHEGRWLRSLGWWVARRRIGVAPGERALGYAGAQAALVYGLAFVCGVETVGLGVLLAGKAVVHEVMLFIDGYTVLTVLGLQAAAVTRPHVLGAEVLRLRDGARREIRIPLERIASVRYDLRFGKEQRKGGGEGSGDGSGVTELPVAGQTSVTVELSEPVVAVRLLGRRETVRTVRFHCDEAREAVAAIRAGMAARGGAAEAGGGAGDERDAGSGHAPGNGRTPGNEHGTGSSRAPKTASLPLRQV</sequence>
<name>A0A640UZT1_9ACTN</name>
<organism evidence="2 3">
    <name type="scientific">Streptomyces tubercidicus</name>
    <dbReference type="NCBI Taxonomy" id="47759"/>
    <lineage>
        <taxon>Bacteria</taxon>
        <taxon>Bacillati</taxon>
        <taxon>Actinomycetota</taxon>
        <taxon>Actinomycetes</taxon>
        <taxon>Kitasatosporales</taxon>
        <taxon>Streptomycetaceae</taxon>
        <taxon>Streptomyces</taxon>
    </lineage>
</organism>
<dbReference type="RefSeq" id="WP_246241191.1">
    <property type="nucleotide sequence ID" value="NZ_BLIR01000001.1"/>
</dbReference>
<evidence type="ECO:0000313" key="3">
    <source>
        <dbReference type="Proteomes" id="UP000431826"/>
    </source>
</evidence>
<proteinExistence type="predicted"/>
<dbReference type="GeneID" id="96285928"/>
<keyword evidence="3" id="KW-1185">Reference proteome</keyword>
<evidence type="ECO:0000313" key="2">
    <source>
        <dbReference type="EMBL" id="GFE40171.1"/>
    </source>
</evidence>
<comment type="caution">
    <text evidence="2">The sequence shown here is derived from an EMBL/GenBank/DDBJ whole genome shotgun (WGS) entry which is preliminary data.</text>
</comment>
<dbReference type="AlphaFoldDB" id="A0A640UZT1"/>